<evidence type="ECO:0000313" key="3">
    <source>
        <dbReference type="Proteomes" id="UP000292424"/>
    </source>
</evidence>
<dbReference type="RefSeq" id="WP_131331620.1">
    <property type="nucleotide sequence ID" value="NZ_CP044016.1"/>
</dbReference>
<proteinExistence type="predicted"/>
<feature type="coiled-coil region" evidence="1">
    <location>
        <begin position="28"/>
        <end position="55"/>
    </location>
</feature>
<reference evidence="2 3" key="1">
    <citation type="submission" date="2019-09" db="EMBL/GenBank/DDBJ databases">
        <title>Complete genome sequence of Arachidicoccus sp. B3-10 isolated from apple orchard soil.</title>
        <authorList>
            <person name="Kim H.S."/>
            <person name="Han K.-I."/>
            <person name="Suh M.K."/>
            <person name="Lee K.C."/>
            <person name="Eom M.K."/>
            <person name="Kim J.-S."/>
            <person name="Kang S.W."/>
            <person name="Sin Y."/>
            <person name="Lee J.-S."/>
        </authorList>
    </citation>
    <scope>NUCLEOTIDE SEQUENCE [LARGE SCALE GENOMIC DNA]</scope>
    <source>
        <strain evidence="2 3">B3-10</strain>
    </source>
</reference>
<accession>A0A5P2G481</accession>
<sequence>MNHITFYKHKNNLKYFQGLLNKINAANNDHLLEELQEIENSYNQYIQTMESLKDLIRQYDLCCKQWKKDYSLVQKSIRQQEK</sequence>
<dbReference type="AlphaFoldDB" id="A0A5P2G481"/>
<gene>
    <name evidence="2" type="ORF">E0W69_018890</name>
</gene>
<evidence type="ECO:0000313" key="2">
    <source>
        <dbReference type="EMBL" id="QES90634.1"/>
    </source>
</evidence>
<keyword evidence="3" id="KW-1185">Reference proteome</keyword>
<dbReference type="EMBL" id="CP044016">
    <property type="protein sequence ID" value="QES90634.1"/>
    <property type="molecule type" value="Genomic_DNA"/>
</dbReference>
<dbReference type="KEGG" id="arac:E0W69_018890"/>
<keyword evidence="1" id="KW-0175">Coiled coil</keyword>
<evidence type="ECO:0000256" key="1">
    <source>
        <dbReference type="SAM" id="Coils"/>
    </source>
</evidence>
<name>A0A5P2G481_9BACT</name>
<organism evidence="2 3">
    <name type="scientific">Rhizosphaericola mali</name>
    <dbReference type="NCBI Taxonomy" id="2545455"/>
    <lineage>
        <taxon>Bacteria</taxon>
        <taxon>Pseudomonadati</taxon>
        <taxon>Bacteroidota</taxon>
        <taxon>Chitinophagia</taxon>
        <taxon>Chitinophagales</taxon>
        <taxon>Chitinophagaceae</taxon>
        <taxon>Rhizosphaericola</taxon>
    </lineage>
</organism>
<dbReference type="Proteomes" id="UP000292424">
    <property type="component" value="Chromosome"/>
</dbReference>
<protein>
    <submittedName>
        <fullName evidence="2">Uncharacterized protein</fullName>
    </submittedName>
</protein>